<feature type="transmembrane region" description="Helical" evidence="7">
    <location>
        <begin position="82"/>
        <end position="100"/>
    </location>
</feature>
<feature type="transmembrane region" description="Helical" evidence="7">
    <location>
        <begin position="274"/>
        <end position="297"/>
    </location>
</feature>
<dbReference type="PANTHER" id="PTHR40074">
    <property type="entry name" value="O-ACETYLTRANSFERASE WECH"/>
    <property type="match status" value="1"/>
</dbReference>
<dbReference type="GO" id="GO:0016746">
    <property type="term" value="F:acyltransferase activity"/>
    <property type="evidence" value="ECO:0007669"/>
    <property type="project" value="UniProtKB-KW"/>
</dbReference>
<sequence>MSYTRSFPPNQLQNLVFCRALACVLVVLLHVAALGFHQWDKNWWASNTYDGLARISVPLFLMLSGALLLHKREPLGVFFKKRFRRILPPLIGWSLFYLIWNQVRDPSPSALSQAFLKAIYTPSGHHLWYLYALIGIYLTIPFLRVFYQHSTGKEKQLWLLLWAGINGGLIFFPKASVIQSQYALFSFIGLIGYVFVGAWIMEWQPRRTYSIGAVLSLISGSLVTLLGTYWLSRSQAKPSVLFYDYLSLNVILAATSAFYLIVHYAHRWPKPTELTLWLSTHSLTIYGIHVFFIQLYTPLYQKFSFIIKGWWLIPIFTFFILIQIGMVILIRRLLFSIHTLFTGFSQRHEPASTASSPKQ</sequence>
<evidence type="ECO:0000313" key="10">
    <source>
        <dbReference type="Proteomes" id="UP001500227"/>
    </source>
</evidence>
<dbReference type="PANTHER" id="PTHR40074:SF2">
    <property type="entry name" value="O-ACETYLTRANSFERASE WECH"/>
    <property type="match status" value="1"/>
</dbReference>
<feature type="transmembrane region" description="Helical" evidence="7">
    <location>
        <begin position="182"/>
        <end position="201"/>
    </location>
</feature>
<feature type="transmembrane region" description="Helical" evidence="7">
    <location>
        <begin position="208"/>
        <end position="230"/>
    </location>
</feature>
<feature type="transmembrane region" description="Helical" evidence="7">
    <location>
        <begin position="309"/>
        <end position="330"/>
    </location>
</feature>
<feature type="transmembrane region" description="Helical" evidence="7">
    <location>
        <begin position="159"/>
        <end position="176"/>
    </location>
</feature>
<evidence type="ECO:0000259" key="8">
    <source>
        <dbReference type="Pfam" id="PF01757"/>
    </source>
</evidence>
<comment type="caution">
    <text evidence="9">The sequence shown here is derived from an EMBL/GenBank/DDBJ whole genome shotgun (WGS) entry which is preliminary data.</text>
</comment>
<proteinExistence type="inferred from homology"/>
<reference evidence="10" key="1">
    <citation type="journal article" date="2019" name="Int. J. Syst. Evol. Microbiol.">
        <title>The Global Catalogue of Microorganisms (GCM) 10K type strain sequencing project: providing services to taxonomists for standard genome sequencing and annotation.</title>
        <authorList>
            <consortium name="The Broad Institute Genomics Platform"/>
            <consortium name="The Broad Institute Genome Sequencing Center for Infectious Disease"/>
            <person name="Wu L."/>
            <person name="Ma J."/>
        </authorList>
    </citation>
    <scope>NUCLEOTIDE SEQUENCE [LARGE SCALE GENOMIC DNA]</scope>
    <source>
        <strain evidence="10">JCM 18423</strain>
    </source>
</reference>
<gene>
    <name evidence="9" type="ORF">GCM10023337_15150</name>
</gene>
<keyword evidence="5 7" id="KW-1133">Transmembrane helix</keyword>
<name>A0ABP9M4F9_9BURK</name>
<protein>
    <submittedName>
        <fullName evidence="9">Acyltransferase family protein</fullName>
    </submittedName>
</protein>
<dbReference type="EMBL" id="BAABKD010000009">
    <property type="protein sequence ID" value="GAA5090595.1"/>
    <property type="molecule type" value="Genomic_DNA"/>
</dbReference>
<feature type="transmembrane region" description="Helical" evidence="7">
    <location>
        <begin position="128"/>
        <end position="147"/>
    </location>
</feature>
<dbReference type="InterPro" id="IPR002656">
    <property type="entry name" value="Acyl_transf_3_dom"/>
</dbReference>
<keyword evidence="10" id="KW-1185">Reference proteome</keyword>
<keyword evidence="9" id="KW-0808">Transferase</keyword>
<accession>A0ABP9M4F9</accession>
<evidence type="ECO:0000256" key="6">
    <source>
        <dbReference type="ARBA" id="ARBA00023136"/>
    </source>
</evidence>
<dbReference type="Proteomes" id="UP001500227">
    <property type="component" value="Unassembled WGS sequence"/>
</dbReference>
<evidence type="ECO:0000256" key="2">
    <source>
        <dbReference type="ARBA" id="ARBA00007400"/>
    </source>
</evidence>
<evidence type="ECO:0000256" key="1">
    <source>
        <dbReference type="ARBA" id="ARBA00004651"/>
    </source>
</evidence>
<evidence type="ECO:0000256" key="7">
    <source>
        <dbReference type="SAM" id="Phobius"/>
    </source>
</evidence>
<feature type="transmembrane region" description="Helical" evidence="7">
    <location>
        <begin position="20"/>
        <end position="39"/>
    </location>
</feature>
<evidence type="ECO:0000256" key="5">
    <source>
        <dbReference type="ARBA" id="ARBA00022989"/>
    </source>
</evidence>
<feature type="transmembrane region" description="Helical" evidence="7">
    <location>
        <begin position="51"/>
        <end position="70"/>
    </location>
</feature>
<feature type="domain" description="Acyltransferase 3" evidence="8">
    <location>
        <begin position="18"/>
        <end position="322"/>
    </location>
</feature>
<evidence type="ECO:0000256" key="4">
    <source>
        <dbReference type="ARBA" id="ARBA00022692"/>
    </source>
</evidence>
<keyword evidence="4 7" id="KW-0812">Transmembrane</keyword>
<evidence type="ECO:0000256" key="3">
    <source>
        <dbReference type="ARBA" id="ARBA00022475"/>
    </source>
</evidence>
<evidence type="ECO:0000313" key="9">
    <source>
        <dbReference type="EMBL" id="GAA5090595.1"/>
    </source>
</evidence>
<comment type="similarity">
    <text evidence="2">Belongs to the acyltransferase 3 family.</text>
</comment>
<comment type="subcellular location">
    <subcellularLocation>
        <location evidence="1">Cell membrane</location>
        <topology evidence="1">Multi-pass membrane protein</topology>
    </subcellularLocation>
</comment>
<dbReference type="Pfam" id="PF01757">
    <property type="entry name" value="Acyl_transf_3"/>
    <property type="match status" value="1"/>
</dbReference>
<keyword evidence="3" id="KW-1003">Cell membrane</keyword>
<keyword evidence="6 7" id="KW-0472">Membrane</keyword>
<organism evidence="9 10">
    <name type="scientific">Paenalcaligenes hermetiae</name>
    <dbReference type="NCBI Taxonomy" id="1157987"/>
    <lineage>
        <taxon>Bacteria</taxon>
        <taxon>Pseudomonadati</taxon>
        <taxon>Pseudomonadota</taxon>
        <taxon>Betaproteobacteria</taxon>
        <taxon>Burkholderiales</taxon>
        <taxon>Alcaligenaceae</taxon>
        <taxon>Paenalcaligenes</taxon>
    </lineage>
</organism>
<feature type="transmembrane region" description="Helical" evidence="7">
    <location>
        <begin position="242"/>
        <end position="262"/>
    </location>
</feature>
<keyword evidence="9" id="KW-0012">Acyltransferase</keyword>
<dbReference type="RefSeq" id="WP_345370789.1">
    <property type="nucleotide sequence ID" value="NZ_BAABKD010000009.1"/>
</dbReference>